<accession>A0A7E4ZSX7</accession>
<feature type="region of interest" description="Disordered" evidence="1">
    <location>
        <begin position="294"/>
        <end position="366"/>
    </location>
</feature>
<proteinExistence type="predicted"/>
<sequence length="366" mass="41723">MDSLLPSCARTLKFLTTSHRKSPINFFGLWQPDFDKFHIEAGTCQGLSIETRNAGIGIEMTEKMPCEVSDQRPAVREVQIDHPDLTNLPLAKRQQRPDPRLNFINLPCLTPHFIYKVAISVKNHDRNEKMDLKGQTKEDFDNLGALRTTPVDHRSGQTLKSERQVWHLYCFYLGFSYLSYVALTIRKLCHCRHGFIMVLSSTNDPVKADDKEPVRESASKQPAAPKKEDRDDMVRCFFFFYNICNGSRFRPKEIASFKMIWTFSSSGCRMLVAGIVGFCICTRSKKEAVPPVKFDRHTVNPSTPHNKTSPINKQLESIPHVSVSRSPKTPPSYKQRSAPKEPRQWNSQKANMKSDNLSNSATSNEV</sequence>
<feature type="compositionally biased region" description="Basic and acidic residues" evidence="1">
    <location>
        <begin position="206"/>
        <end position="218"/>
    </location>
</feature>
<reference evidence="2" key="1">
    <citation type="journal article" date="2013" name="Genetics">
        <title>The draft genome and transcriptome of Panagrellus redivivus are shaped by the harsh demands of a free-living lifestyle.</title>
        <authorList>
            <person name="Srinivasan J."/>
            <person name="Dillman A.R."/>
            <person name="Macchietto M.G."/>
            <person name="Heikkinen L."/>
            <person name="Lakso M."/>
            <person name="Fracchia K.M."/>
            <person name="Antoshechkin I."/>
            <person name="Mortazavi A."/>
            <person name="Wong G."/>
            <person name="Sternberg P.W."/>
        </authorList>
    </citation>
    <scope>NUCLEOTIDE SEQUENCE [LARGE SCALE GENOMIC DNA]</scope>
    <source>
        <strain evidence="2">MT8872</strain>
    </source>
</reference>
<dbReference type="Proteomes" id="UP000492821">
    <property type="component" value="Unassembled WGS sequence"/>
</dbReference>
<feature type="compositionally biased region" description="Polar residues" evidence="1">
    <location>
        <begin position="299"/>
        <end position="315"/>
    </location>
</feature>
<reference evidence="3" key="2">
    <citation type="submission" date="2020-10" db="UniProtKB">
        <authorList>
            <consortium name="WormBaseParasite"/>
        </authorList>
    </citation>
    <scope>IDENTIFICATION</scope>
</reference>
<feature type="compositionally biased region" description="Polar residues" evidence="1">
    <location>
        <begin position="323"/>
        <end position="335"/>
    </location>
</feature>
<dbReference type="AlphaFoldDB" id="A0A7E4ZSX7"/>
<organism evidence="2 3">
    <name type="scientific">Panagrellus redivivus</name>
    <name type="common">Microworm</name>
    <dbReference type="NCBI Taxonomy" id="6233"/>
    <lineage>
        <taxon>Eukaryota</taxon>
        <taxon>Metazoa</taxon>
        <taxon>Ecdysozoa</taxon>
        <taxon>Nematoda</taxon>
        <taxon>Chromadorea</taxon>
        <taxon>Rhabditida</taxon>
        <taxon>Tylenchina</taxon>
        <taxon>Panagrolaimomorpha</taxon>
        <taxon>Panagrolaimoidea</taxon>
        <taxon>Panagrolaimidae</taxon>
        <taxon>Panagrellus</taxon>
    </lineage>
</organism>
<feature type="region of interest" description="Disordered" evidence="1">
    <location>
        <begin position="205"/>
        <end position="227"/>
    </location>
</feature>
<evidence type="ECO:0000313" key="2">
    <source>
        <dbReference type="Proteomes" id="UP000492821"/>
    </source>
</evidence>
<evidence type="ECO:0000313" key="3">
    <source>
        <dbReference type="WBParaSite" id="Pan_g15595.t1"/>
    </source>
</evidence>
<keyword evidence="2" id="KW-1185">Reference proteome</keyword>
<evidence type="ECO:0000256" key="1">
    <source>
        <dbReference type="SAM" id="MobiDB-lite"/>
    </source>
</evidence>
<feature type="compositionally biased region" description="Polar residues" evidence="1">
    <location>
        <begin position="344"/>
        <end position="366"/>
    </location>
</feature>
<dbReference type="WBParaSite" id="Pan_g15595.t1">
    <property type="protein sequence ID" value="Pan_g15595.t1"/>
    <property type="gene ID" value="Pan_g15595"/>
</dbReference>
<name>A0A7E4ZSX7_PANRE</name>
<protein>
    <submittedName>
        <fullName evidence="3">Uncharacterized protein</fullName>
    </submittedName>
</protein>